<evidence type="ECO:0000256" key="2">
    <source>
        <dbReference type="ARBA" id="ARBA00006248"/>
    </source>
</evidence>
<keyword evidence="8" id="KW-1185">Reference proteome</keyword>
<feature type="compositionally biased region" description="Polar residues" evidence="6">
    <location>
        <begin position="1042"/>
        <end position="1059"/>
    </location>
</feature>
<dbReference type="GO" id="GO:0005085">
    <property type="term" value="F:guanyl-nucleotide exchange factor activity"/>
    <property type="evidence" value="ECO:0007669"/>
    <property type="project" value="InterPro"/>
</dbReference>
<name>A0A8J1MYJ0_XENLA</name>
<evidence type="ECO:0000313" key="9">
    <source>
        <dbReference type="RefSeq" id="XP_041446949.1"/>
    </source>
</evidence>
<evidence type="ECO:0000256" key="4">
    <source>
        <dbReference type="ARBA" id="ARBA00022553"/>
    </source>
</evidence>
<evidence type="ECO:0000256" key="6">
    <source>
        <dbReference type="SAM" id="MobiDB-lite"/>
    </source>
</evidence>
<feature type="compositionally biased region" description="Polar residues" evidence="6">
    <location>
        <begin position="32"/>
        <end position="55"/>
    </location>
</feature>
<keyword evidence="3" id="KW-0963">Cytoplasm</keyword>
<evidence type="ECO:0000256" key="1">
    <source>
        <dbReference type="ARBA" id="ARBA00004496"/>
    </source>
</evidence>
<feature type="compositionally biased region" description="Low complexity" evidence="6">
    <location>
        <begin position="983"/>
        <end position="998"/>
    </location>
</feature>
<dbReference type="FunFam" id="1.10.1000.11:FF:000001">
    <property type="entry name" value="IQ motif and SEC7 domain-containing protein 1"/>
    <property type="match status" value="1"/>
</dbReference>
<feature type="compositionally biased region" description="Polar residues" evidence="6">
    <location>
        <begin position="953"/>
        <end position="967"/>
    </location>
</feature>
<dbReference type="PANTHER" id="PTHR10663:SF327">
    <property type="entry name" value="IQ MOTIF AND SEC7 DOMAIN-CONTAINING PROTEIN 1"/>
    <property type="match status" value="1"/>
</dbReference>
<dbReference type="CDD" id="cd00171">
    <property type="entry name" value="Sec7"/>
    <property type="match status" value="1"/>
</dbReference>
<dbReference type="InterPro" id="IPR033742">
    <property type="entry name" value="IQSEC_PH"/>
</dbReference>
<dbReference type="Pfam" id="PF01369">
    <property type="entry name" value="Sec7"/>
    <property type="match status" value="1"/>
</dbReference>
<dbReference type="SUPFAM" id="SSF50729">
    <property type="entry name" value="PH domain-like"/>
    <property type="match status" value="1"/>
</dbReference>
<dbReference type="InterPro" id="IPR011993">
    <property type="entry name" value="PH-like_dom_sf"/>
</dbReference>
<feature type="domain" description="SEC7" evidence="7">
    <location>
        <begin position="513"/>
        <end position="706"/>
    </location>
</feature>
<feature type="compositionally biased region" description="Low complexity" evidence="6">
    <location>
        <begin position="1007"/>
        <end position="1023"/>
    </location>
</feature>
<dbReference type="FunFam" id="1.10.220.20:FF:000001">
    <property type="entry name" value="IQ motif and SEC7 domain-containing protein 1"/>
    <property type="match status" value="1"/>
</dbReference>
<dbReference type="CDD" id="cd13318">
    <property type="entry name" value="PH_IQSEC"/>
    <property type="match status" value="1"/>
</dbReference>
<reference evidence="9" key="1">
    <citation type="submission" date="2025-08" db="UniProtKB">
        <authorList>
            <consortium name="RefSeq"/>
        </authorList>
    </citation>
    <scope>IDENTIFICATION</scope>
    <source>
        <strain evidence="9">J_2021</strain>
        <tissue evidence="9">Erythrocytes</tissue>
    </source>
</reference>
<dbReference type="GO" id="GO:0005737">
    <property type="term" value="C:cytoplasm"/>
    <property type="evidence" value="ECO:0007669"/>
    <property type="project" value="UniProtKB-SubCell"/>
</dbReference>
<keyword evidence="4" id="KW-0597">Phosphoprotein</keyword>
<organism evidence="8 9">
    <name type="scientific">Xenopus laevis</name>
    <name type="common">African clawed frog</name>
    <dbReference type="NCBI Taxonomy" id="8355"/>
    <lineage>
        <taxon>Eukaryota</taxon>
        <taxon>Metazoa</taxon>
        <taxon>Chordata</taxon>
        <taxon>Craniata</taxon>
        <taxon>Vertebrata</taxon>
        <taxon>Euteleostomi</taxon>
        <taxon>Amphibia</taxon>
        <taxon>Batrachia</taxon>
        <taxon>Anura</taxon>
        <taxon>Pipoidea</taxon>
        <taxon>Pipidae</taxon>
        <taxon>Xenopodinae</taxon>
        <taxon>Xenopus</taxon>
        <taxon>Xenopus</taxon>
    </lineage>
</organism>
<dbReference type="FunFam" id="2.30.29.30:FF:000004">
    <property type="entry name" value="IQ motif and SEC7 domain-containing protein 1"/>
    <property type="match status" value="1"/>
</dbReference>
<accession>A0A8J1MYJ0</accession>
<dbReference type="CTD" id="108704046"/>
<dbReference type="Gene3D" id="2.30.29.30">
    <property type="entry name" value="Pleckstrin-homology domain (PH domain)/Phosphotyrosine-binding domain (PTB)"/>
    <property type="match status" value="1"/>
</dbReference>
<evidence type="ECO:0000313" key="8">
    <source>
        <dbReference type="Proteomes" id="UP000186698"/>
    </source>
</evidence>
<dbReference type="InterPro" id="IPR035999">
    <property type="entry name" value="Sec7_dom_sf"/>
</dbReference>
<dbReference type="AlphaFoldDB" id="A0A8J1MYJ0"/>
<feature type="compositionally biased region" description="Polar residues" evidence="6">
    <location>
        <begin position="318"/>
        <end position="329"/>
    </location>
</feature>
<feature type="compositionally biased region" description="Low complexity" evidence="6">
    <location>
        <begin position="468"/>
        <end position="484"/>
    </location>
</feature>
<dbReference type="Gene3D" id="1.10.220.20">
    <property type="match status" value="1"/>
</dbReference>
<dbReference type="RefSeq" id="XP_041446949.1">
    <property type="nucleotide sequence ID" value="XM_041591015.1"/>
</dbReference>
<dbReference type="GO" id="GO:0032012">
    <property type="term" value="P:regulation of ARF protein signal transduction"/>
    <property type="evidence" value="ECO:0007669"/>
    <property type="project" value="InterPro"/>
</dbReference>
<feature type="compositionally biased region" description="Basic and acidic residues" evidence="6">
    <location>
        <begin position="366"/>
        <end position="375"/>
    </location>
</feature>
<evidence type="ECO:0000256" key="3">
    <source>
        <dbReference type="ARBA" id="ARBA00022490"/>
    </source>
</evidence>
<feature type="compositionally biased region" description="Basic and acidic residues" evidence="6">
    <location>
        <begin position="346"/>
        <end position="356"/>
    </location>
</feature>
<comment type="similarity">
    <text evidence="2">Belongs to the BRAG family.</text>
</comment>
<evidence type="ECO:0000256" key="5">
    <source>
        <dbReference type="ARBA" id="ARBA00023054"/>
    </source>
</evidence>
<feature type="compositionally biased region" description="Low complexity" evidence="6">
    <location>
        <begin position="1073"/>
        <end position="1085"/>
    </location>
</feature>
<feature type="region of interest" description="Disordered" evidence="6">
    <location>
        <begin position="940"/>
        <end position="1141"/>
    </location>
</feature>
<dbReference type="Proteomes" id="UP000186698">
    <property type="component" value="Chromosome 4L"/>
</dbReference>
<comment type="subcellular location">
    <subcellularLocation>
        <location evidence="1">Cytoplasm</location>
    </subcellularLocation>
</comment>
<dbReference type="SMART" id="SM00222">
    <property type="entry name" value="Sec7"/>
    <property type="match status" value="1"/>
</dbReference>
<dbReference type="GeneID" id="108704046"/>
<dbReference type="GO" id="GO:0030036">
    <property type="term" value="P:actin cytoskeleton organization"/>
    <property type="evidence" value="ECO:0007669"/>
    <property type="project" value="TreeGrafter"/>
</dbReference>
<dbReference type="PROSITE" id="PS50190">
    <property type="entry name" value="SEC7"/>
    <property type="match status" value="1"/>
</dbReference>
<sequence>MKGDGGALWNLMWKYCISVRTISVEGDVPGNESGSLDGTSSYHQGAITHSSSLSPDQYDHPPYGIYPVTPGQRSRRPKLQHSTSILRKQAEEDAIKRSRSLSESYELSSDLQDKQVEMLERKYGGRLVSRHAARTIQTAFRQYQMNKNFERLRSSMSENRMSRRIVLSNMRMQFSFEGPEKVHSSYFEGKQVSMSNDGTKMGRLVQSECGDRGEQTSMKSPAASSDFADAITELEDAFSRQVKSLAESIDDALNCRSLHTDEAQSADPIRGREIERSGSGQMKAAHNVDHRKLDEMTASYSDVTLYIDEEELSPPLPLSQSVDRTSSTDSELRLRSMNSQEYWSMTHKDDKLDTDTSCRSTPSLDCQDHRSRIDHLPLLTIEPPSDSSVDLSDRSERGSVKRQNVYERGIPNQQGSPKHIPHIPTKIIPRDEEQPRHRPRPIDAQLIINGTVNRQSKSESDYSDGDNDSINSTSNSNDTINCSSESSRDSLREQTLSKQTYHKETRNSWDSPAFSNDVIRKRHYRIGLNLFNKKPEKGVQYLIERGFVPDTPVGVAHFLLQRKGLSRQMIGEFLGNRQKQFNRDVLDCVVDEMDFSVMELDEALRKFQAHIRVQGEAQKVERLIEGFSQRYCMCNPGVVRQFRNPDTIFILAFAIILLNTDMYSPNVKPERKMKLEDFVKNLRGVDDGEDIPRETLVGIYERIRKRELKTNEDHVSQVQKVEKLIVGKKPIGSLHHGLGCVLSLPHRRLVCYCRLFEVPDPNKPQKLGLHQREIFLFNDLLVVTKIFQKKKNSVTYSFRQSFSLYGMQVLLFENQYYPNGIRLTSAIPGADIKVLINFNAPNPQDRKKFTDDLRESIAEVQEMEKYRIECKYKAELEKQKGVVRPSMSQSSSLKKESGNSALNRACLDDSYASGEGLKRSALSSSLRDLSEAVFDLLFGNSPLHPSKRGRRSSAGSLDSNMEGSIISSPHIRRRTPSTRECPSRQSMPSSSSSLLGSLFGTKRGKPSSSSQGHLASSASQSQHPTLISHQRHSTGELVGPSEGQTQAQVHAQHSQYCHIQQNPPPYHHHHHYLPPQHLQQHQYHPVAQHTPYMQHAQHSHSSHPPLPPSAHSQHAQHHHSQQASSSSVSTKPKHSGISTIV</sequence>
<gene>
    <name evidence="9" type="primary">LOC108704046</name>
</gene>
<feature type="region of interest" description="Disordered" evidence="6">
    <location>
        <begin position="30"/>
        <end position="60"/>
    </location>
</feature>
<dbReference type="PROSITE" id="PS50096">
    <property type="entry name" value="IQ"/>
    <property type="match status" value="1"/>
</dbReference>
<dbReference type="InterPro" id="IPR023394">
    <property type="entry name" value="Sec7_C_sf"/>
</dbReference>
<dbReference type="Gene3D" id="1.10.1000.11">
    <property type="entry name" value="Arf Nucleotide-binding Site Opener,domain 2"/>
    <property type="match status" value="1"/>
</dbReference>
<protein>
    <submittedName>
        <fullName evidence="9">IQ motif and SEC7 domain-containing protein 1 isoform X8</fullName>
    </submittedName>
</protein>
<dbReference type="SUPFAM" id="SSF48425">
    <property type="entry name" value="Sec7 domain"/>
    <property type="match status" value="1"/>
</dbReference>
<proteinExistence type="inferred from homology"/>
<feature type="region of interest" description="Disordered" evidence="6">
    <location>
        <begin position="314"/>
        <end position="509"/>
    </location>
</feature>
<keyword evidence="5" id="KW-0175">Coiled coil</keyword>
<dbReference type="InterPro" id="IPR000904">
    <property type="entry name" value="Sec7_dom"/>
</dbReference>
<evidence type="ECO:0000259" key="7">
    <source>
        <dbReference type="PROSITE" id="PS50190"/>
    </source>
</evidence>
<dbReference type="PANTHER" id="PTHR10663">
    <property type="entry name" value="GUANYL-NUCLEOTIDE EXCHANGE FACTOR"/>
    <property type="match status" value="1"/>
</dbReference>
<dbReference type="Pfam" id="PF16453">
    <property type="entry name" value="IQ_SEC7_PH"/>
    <property type="match status" value="1"/>
</dbReference>